<organism evidence="1 2">
    <name type="scientific">Mycoplasma zalophidermidis</name>
    <dbReference type="NCBI Taxonomy" id="398174"/>
    <lineage>
        <taxon>Bacteria</taxon>
        <taxon>Bacillati</taxon>
        <taxon>Mycoplasmatota</taxon>
        <taxon>Mollicutes</taxon>
        <taxon>Mycoplasmataceae</taxon>
        <taxon>Mycoplasma</taxon>
    </lineage>
</organism>
<comment type="caution">
    <text evidence="1">The sequence shown here is derived from an EMBL/GenBank/DDBJ whole genome shotgun (WGS) entry which is preliminary data.</text>
</comment>
<protein>
    <recommendedName>
        <fullName evidence="3">DUF2357 domain-containing protein</fullName>
    </recommendedName>
</protein>
<accession>A0ABS6DRR2</accession>
<reference evidence="1" key="1">
    <citation type="submission" date="2021-06" db="EMBL/GenBank/DDBJ databases">
        <title>Novel Mycoplasma species detected in California sea lions (Zalophus californianus) from the USA.</title>
        <authorList>
            <person name="Volokhov D.V."/>
            <person name="Furtak V.A."/>
            <person name="Zagorodnyaya T.A."/>
        </authorList>
    </citation>
    <scope>NUCLEOTIDE SEQUENCE [LARGE SCALE GENOMIC DNA]</scope>
    <source>
        <strain evidence="1">CSL 4779</strain>
    </source>
</reference>
<name>A0ABS6DRR2_9MOLU</name>
<sequence>MNQNELTEVLFMENTKINLKIKIPYSKCVIEFKTSTRQNLTSNDFCLLLPLLFSEHTNDNLEKYWDVAVKHYSWNEKYKDFVEKGLRNLVLEETFKNKEKFDNVQKITDMLCCDLEIRNEIVEWINKNEFYKLKVNKKLDQEEYFGNYFTKLPCDSSIINNKQKKFQKGERPESEIISDSSYTIDEKIFRQQCEIKLEEDYKRINSHSFIVEKNASIVDGMYYNEIILPVDLRFNQDGILVESNSKIYMSLSEYYPVYLEKQFSEYIHNTFSLEITTKNKSKDVLCFRRLVDKWKNIQDLINRKRLCFDGHQYTFDEKGIYHFVNVICPFKIGDTKIDFKLIGLQEADINVFLEDIYKNDNFQKFGDFKTYDWKDKVQSFIETKISKDKDLYKNSTNFQNAVKLLKMYSDEINYSEILNIKEFEELISDIDIFTKSKDIVLSLIPSNNNLNIASPIWKYLYENDNRLFDDLLDKYSFNQVSSEKKFKTKLKFIYDDLNDLDKKCVLLNKKINDLKTNEYINGDITKDYEKIEKDVEKFNKKSKHFCVSVNFNELKEAFETRKKSDKDICYNNLQSRAVKLRNKTSDAINDDIKKEMSKLPI</sequence>
<evidence type="ECO:0008006" key="3">
    <source>
        <dbReference type="Google" id="ProtNLM"/>
    </source>
</evidence>
<gene>
    <name evidence="1" type="ORF">KQ878_02275</name>
</gene>
<proteinExistence type="predicted"/>
<evidence type="ECO:0000313" key="1">
    <source>
        <dbReference type="EMBL" id="MBU4693699.1"/>
    </source>
</evidence>
<dbReference type="EMBL" id="JAHMHK010000003">
    <property type="protein sequence ID" value="MBU4693699.1"/>
    <property type="molecule type" value="Genomic_DNA"/>
</dbReference>
<dbReference type="RefSeq" id="WP_216567860.1">
    <property type="nucleotide sequence ID" value="NZ_JAHMHK010000003.1"/>
</dbReference>
<evidence type="ECO:0000313" key="2">
    <source>
        <dbReference type="Proteomes" id="UP000812267"/>
    </source>
</evidence>
<keyword evidence="2" id="KW-1185">Reference proteome</keyword>
<dbReference type="Proteomes" id="UP000812267">
    <property type="component" value="Unassembled WGS sequence"/>
</dbReference>